<sequence>MPHKHKRKAIDRDESHYELPPTTRATSLPVSNTQNARSAKKRKTAKTIPGYGKDDTPKAFSRLLELKKTGRHRNGLDDGIAPPKKKKGAKPPQKPSKDDEDEEAVTKETDTTTNSETQPPQQLKILPGERLSEFSSRVNQALPLAGLQKTGKKIAGVKDHRVTKHEKKLKRLQAGWRKEEERIRDKEQEEKELAEEERDEYEALWGEEEAAAGVSGKGKKGKKKGRKLVVGEVDSKEEDLWDALQRRGKQKTGLHDVVQAPPEITRVPREIFKVRDGATVSVGNVPNKAGSLRKREELGVERLTIIDTYRRLMEAKRKGE</sequence>
<evidence type="ECO:0000313" key="3">
    <source>
        <dbReference type="Proteomes" id="UP000799778"/>
    </source>
</evidence>
<evidence type="ECO:0000256" key="1">
    <source>
        <dbReference type="SAM" id="MobiDB-lite"/>
    </source>
</evidence>
<organism evidence="2 3">
    <name type="scientific">Aaosphaeria arxii CBS 175.79</name>
    <dbReference type="NCBI Taxonomy" id="1450172"/>
    <lineage>
        <taxon>Eukaryota</taxon>
        <taxon>Fungi</taxon>
        <taxon>Dikarya</taxon>
        <taxon>Ascomycota</taxon>
        <taxon>Pezizomycotina</taxon>
        <taxon>Dothideomycetes</taxon>
        <taxon>Pleosporomycetidae</taxon>
        <taxon>Pleosporales</taxon>
        <taxon>Pleosporales incertae sedis</taxon>
        <taxon>Aaosphaeria</taxon>
    </lineage>
</organism>
<feature type="compositionally biased region" description="Basic and acidic residues" evidence="1">
    <location>
        <begin position="176"/>
        <end position="191"/>
    </location>
</feature>
<evidence type="ECO:0000313" key="2">
    <source>
        <dbReference type="EMBL" id="KAF2011378.1"/>
    </source>
</evidence>
<reference evidence="2" key="1">
    <citation type="journal article" date="2020" name="Stud. Mycol.">
        <title>101 Dothideomycetes genomes: a test case for predicting lifestyles and emergence of pathogens.</title>
        <authorList>
            <person name="Haridas S."/>
            <person name="Albert R."/>
            <person name="Binder M."/>
            <person name="Bloem J."/>
            <person name="Labutti K."/>
            <person name="Salamov A."/>
            <person name="Andreopoulos B."/>
            <person name="Baker S."/>
            <person name="Barry K."/>
            <person name="Bills G."/>
            <person name="Bluhm B."/>
            <person name="Cannon C."/>
            <person name="Castanera R."/>
            <person name="Culley D."/>
            <person name="Daum C."/>
            <person name="Ezra D."/>
            <person name="Gonzalez J."/>
            <person name="Henrissat B."/>
            <person name="Kuo A."/>
            <person name="Liang C."/>
            <person name="Lipzen A."/>
            <person name="Lutzoni F."/>
            <person name="Magnuson J."/>
            <person name="Mondo S."/>
            <person name="Nolan M."/>
            <person name="Ohm R."/>
            <person name="Pangilinan J."/>
            <person name="Park H.-J."/>
            <person name="Ramirez L."/>
            <person name="Alfaro M."/>
            <person name="Sun H."/>
            <person name="Tritt A."/>
            <person name="Yoshinaga Y."/>
            <person name="Zwiers L.-H."/>
            <person name="Turgeon B."/>
            <person name="Goodwin S."/>
            <person name="Spatafora J."/>
            <person name="Crous P."/>
            <person name="Grigoriev I."/>
        </authorList>
    </citation>
    <scope>NUCLEOTIDE SEQUENCE</scope>
    <source>
        <strain evidence="2">CBS 175.79</strain>
    </source>
</reference>
<dbReference type="RefSeq" id="XP_033379717.1">
    <property type="nucleotide sequence ID" value="XM_033533405.1"/>
</dbReference>
<feature type="region of interest" description="Disordered" evidence="1">
    <location>
        <begin position="1"/>
        <end position="131"/>
    </location>
</feature>
<dbReference type="PANTHER" id="PTHR40644">
    <property type="entry name" value="UPF0653 PROTEIN C607.02C"/>
    <property type="match status" value="1"/>
</dbReference>
<gene>
    <name evidence="2" type="ORF">BU24DRAFT_486093</name>
</gene>
<dbReference type="OrthoDB" id="5876637at2759"/>
<dbReference type="Proteomes" id="UP000799778">
    <property type="component" value="Unassembled WGS sequence"/>
</dbReference>
<feature type="compositionally biased region" description="Polar residues" evidence="1">
    <location>
        <begin position="23"/>
        <end position="35"/>
    </location>
</feature>
<dbReference type="AlphaFoldDB" id="A0A6A5XEA3"/>
<keyword evidence="3" id="KW-1185">Reference proteome</keyword>
<accession>A0A6A5XEA3</accession>
<name>A0A6A5XEA3_9PLEO</name>
<dbReference type="EMBL" id="ML978074">
    <property type="protein sequence ID" value="KAF2011378.1"/>
    <property type="molecule type" value="Genomic_DNA"/>
</dbReference>
<protein>
    <submittedName>
        <fullName evidence="2">Uncharacterized protein</fullName>
    </submittedName>
</protein>
<feature type="compositionally biased region" description="Basic residues" evidence="1">
    <location>
        <begin position="161"/>
        <end position="171"/>
    </location>
</feature>
<dbReference type="GeneID" id="54290802"/>
<feature type="region of interest" description="Disordered" evidence="1">
    <location>
        <begin position="149"/>
        <end position="200"/>
    </location>
</feature>
<dbReference type="PANTHER" id="PTHR40644:SF1">
    <property type="entry name" value="UPF0653 PROTEIN C607.02C"/>
    <property type="match status" value="1"/>
</dbReference>
<proteinExistence type="predicted"/>